<dbReference type="Pfam" id="PF00089">
    <property type="entry name" value="Trypsin"/>
    <property type="match status" value="1"/>
</dbReference>
<keyword evidence="5" id="KW-1185">Reference proteome</keyword>
<feature type="domain" description="Peptidase S1" evidence="3">
    <location>
        <begin position="1"/>
        <end position="177"/>
    </location>
</feature>
<sequence length="185" mass="19823">MSPSLRDHVPPRPRDGAYAHDLMLLRVEPPFTVTPDVRPLVLPTSPPVTGTNCTVMGWGTTTSPQESFPDTPQCVNVTVVGDNQCRAAYGSKITEGMLCAGVAAGGKDSCQVPPGPRVPSTHQGPSEPTAERLKPPRKDRPCRRATNAITDGVATPQQWTPSWLGSPHHGWVDPITVGLTPSWLH</sequence>
<evidence type="ECO:0000313" key="5">
    <source>
        <dbReference type="Proteomes" id="UP000694555"/>
    </source>
</evidence>
<organism evidence="4 5">
    <name type="scientific">Buteo japonicus</name>
    <dbReference type="NCBI Taxonomy" id="224669"/>
    <lineage>
        <taxon>Eukaryota</taxon>
        <taxon>Metazoa</taxon>
        <taxon>Chordata</taxon>
        <taxon>Craniata</taxon>
        <taxon>Vertebrata</taxon>
        <taxon>Euteleostomi</taxon>
        <taxon>Archelosauria</taxon>
        <taxon>Archosauria</taxon>
        <taxon>Dinosauria</taxon>
        <taxon>Saurischia</taxon>
        <taxon>Theropoda</taxon>
        <taxon>Coelurosauria</taxon>
        <taxon>Aves</taxon>
        <taxon>Neognathae</taxon>
        <taxon>Neoaves</taxon>
        <taxon>Telluraves</taxon>
        <taxon>Accipitrimorphae</taxon>
        <taxon>Accipitriformes</taxon>
        <taxon>Accipitridae</taxon>
        <taxon>Accipitrinae</taxon>
        <taxon>Buteo</taxon>
    </lineage>
</organism>
<accession>A0A8C0BK65</accession>
<protein>
    <recommendedName>
        <fullName evidence="3">Peptidase S1 domain-containing protein</fullName>
    </recommendedName>
</protein>
<evidence type="ECO:0000313" key="4">
    <source>
        <dbReference type="Ensembl" id="ENSBJAP00000018332.1"/>
    </source>
</evidence>
<dbReference type="InterPro" id="IPR043504">
    <property type="entry name" value="Peptidase_S1_PA_chymotrypsin"/>
</dbReference>
<dbReference type="SMART" id="SM00020">
    <property type="entry name" value="Tryp_SPc"/>
    <property type="match status" value="1"/>
</dbReference>
<dbReference type="GO" id="GO:0030141">
    <property type="term" value="C:secretory granule"/>
    <property type="evidence" value="ECO:0007669"/>
    <property type="project" value="TreeGrafter"/>
</dbReference>
<proteinExistence type="predicted"/>
<dbReference type="SUPFAM" id="SSF50494">
    <property type="entry name" value="Trypsin-like serine proteases"/>
    <property type="match status" value="1"/>
</dbReference>
<dbReference type="GO" id="GO:0006508">
    <property type="term" value="P:proteolysis"/>
    <property type="evidence" value="ECO:0007669"/>
    <property type="project" value="InterPro"/>
</dbReference>
<reference evidence="4" key="1">
    <citation type="submission" date="2025-08" db="UniProtKB">
        <authorList>
            <consortium name="Ensembl"/>
        </authorList>
    </citation>
    <scope>IDENTIFICATION</scope>
</reference>
<evidence type="ECO:0000256" key="1">
    <source>
        <dbReference type="ARBA" id="ARBA00023157"/>
    </source>
</evidence>
<dbReference type="PROSITE" id="PS50240">
    <property type="entry name" value="TRYPSIN_DOM"/>
    <property type="match status" value="1"/>
</dbReference>
<evidence type="ECO:0000259" key="3">
    <source>
        <dbReference type="PROSITE" id="PS50240"/>
    </source>
</evidence>
<dbReference type="InterPro" id="IPR009003">
    <property type="entry name" value="Peptidase_S1_PA"/>
</dbReference>
<dbReference type="InterPro" id="IPR001254">
    <property type="entry name" value="Trypsin_dom"/>
</dbReference>
<dbReference type="Gene3D" id="2.40.10.10">
    <property type="entry name" value="Trypsin-like serine proteases"/>
    <property type="match status" value="2"/>
</dbReference>
<dbReference type="Ensembl" id="ENSBJAT00000018840.1">
    <property type="protein sequence ID" value="ENSBJAP00000018332.1"/>
    <property type="gene ID" value="ENSBJAG00000012086.1"/>
</dbReference>
<evidence type="ECO:0000256" key="2">
    <source>
        <dbReference type="SAM" id="MobiDB-lite"/>
    </source>
</evidence>
<keyword evidence="1" id="KW-1015">Disulfide bond</keyword>
<dbReference type="GO" id="GO:0004252">
    <property type="term" value="F:serine-type endopeptidase activity"/>
    <property type="evidence" value="ECO:0007669"/>
    <property type="project" value="InterPro"/>
</dbReference>
<reference evidence="4" key="2">
    <citation type="submission" date="2025-09" db="UniProtKB">
        <authorList>
            <consortium name="Ensembl"/>
        </authorList>
    </citation>
    <scope>IDENTIFICATION</scope>
</reference>
<dbReference type="AlphaFoldDB" id="A0A8C0BK65"/>
<dbReference type="Proteomes" id="UP000694555">
    <property type="component" value="Unplaced"/>
</dbReference>
<feature type="region of interest" description="Disordered" evidence="2">
    <location>
        <begin position="107"/>
        <end position="157"/>
    </location>
</feature>
<feature type="compositionally biased region" description="Basic and acidic residues" evidence="2">
    <location>
        <begin position="129"/>
        <end position="139"/>
    </location>
</feature>
<name>A0A8C0BK65_9AVES</name>
<dbReference type="PANTHER" id="PTHR24271">
    <property type="entry name" value="KALLIKREIN-RELATED"/>
    <property type="match status" value="1"/>
</dbReference>
<dbReference type="PANTHER" id="PTHR24271:SF48">
    <property type="entry name" value="KALLIKREIN-14"/>
    <property type="match status" value="1"/>
</dbReference>